<evidence type="ECO:0000256" key="7">
    <source>
        <dbReference type="SAM" id="MobiDB-lite"/>
    </source>
</evidence>
<keyword evidence="4" id="KW-0238">DNA-binding</keyword>
<gene>
    <name evidence="8" type="ORF">EUGRSUZ_D00971</name>
</gene>
<name>A0A059CDY5_EUCGR</name>
<dbReference type="GO" id="GO:0005634">
    <property type="term" value="C:nucleus"/>
    <property type="evidence" value="ECO:0007669"/>
    <property type="project" value="UniProtKB-SubCell"/>
</dbReference>
<dbReference type="GO" id="GO:0003677">
    <property type="term" value="F:DNA binding"/>
    <property type="evidence" value="ECO:0007669"/>
    <property type="project" value="UniProtKB-KW"/>
</dbReference>
<protein>
    <recommendedName>
        <fullName evidence="9">snRNA-activating protein complex subunit</fullName>
    </recommendedName>
</protein>
<evidence type="ECO:0000256" key="3">
    <source>
        <dbReference type="ARBA" id="ARBA00023015"/>
    </source>
</evidence>
<comment type="similarity">
    <text evidence="2">Belongs to the SNAPC3/SRD2 family.</text>
</comment>
<evidence type="ECO:0000256" key="4">
    <source>
        <dbReference type="ARBA" id="ARBA00023125"/>
    </source>
</evidence>
<evidence type="ECO:0000313" key="8">
    <source>
        <dbReference type="EMBL" id="KCW76582.1"/>
    </source>
</evidence>
<evidence type="ECO:0000256" key="5">
    <source>
        <dbReference type="ARBA" id="ARBA00023163"/>
    </source>
</evidence>
<feature type="compositionally biased region" description="Polar residues" evidence="7">
    <location>
        <begin position="34"/>
        <end position="56"/>
    </location>
</feature>
<dbReference type="InterPro" id="IPR022042">
    <property type="entry name" value="snRNA-activating_su3"/>
</dbReference>
<evidence type="ECO:0000256" key="6">
    <source>
        <dbReference type="ARBA" id="ARBA00023242"/>
    </source>
</evidence>
<sequence>MAMKEAFQDQELLDCSEQQPEGQPNARHEDDRGATSQEHPNSENSASQGEASNALQCINGFRSKKTARTSSTKNSKKGTRNEENSQALEHCYMRKVDEIVKIKVKQDEDKEAARLHSFNAVCKIDEGAVPPMERVERLKTLSLTNSAVKVKSSDLQENMPVMYPEIILCVEVYHNVKRWIKKAGKHDSSGYFLIEDFFCNDLRDPTAIDYSEPILEWLRNSKDEALKKWECIQAGELGQKQKDVVGDSAISQLPQFKAVEMQKTRFCDLKFQLGAAYLYCHQGDCKHTIVIRDMRLIHPEDVLSRAAYPIVTFQQKTRAQKCCVCKIYRATKVTLDDKWAKENPCYFCDNCYFLLHYSKDSSLLYSDFSVYDYHHD</sequence>
<keyword evidence="5" id="KW-0804">Transcription</keyword>
<keyword evidence="3" id="KW-0805">Transcription regulation</keyword>
<organism evidence="8">
    <name type="scientific">Eucalyptus grandis</name>
    <name type="common">Flooded gum</name>
    <dbReference type="NCBI Taxonomy" id="71139"/>
    <lineage>
        <taxon>Eukaryota</taxon>
        <taxon>Viridiplantae</taxon>
        <taxon>Streptophyta</taxon>
        <taxon>Embryophyta</taxon>
        <taxon>Tracheophyta</taxon>
        <taxon>Spermatophyta</taxon>
        <taxon>Magnoliopsida</taxon>
        <taxon>eudicotyledons</taxon>
        <taxon>Gunneridae</taxon>
        <taxon>Pentapetalae</taxon>
        <taxon>rosids</taxon>
        <taxon>malvids</taxon>
        <taxon>Myrtales</taxon>
        <taxon>Myrtaceae</taxon>
        <taxon>Myrtoideae</taxon>
        <taxon>Eucalypteae</taxon>
        <taxon>Eucalyptus</taxon>
    </lineage>
</organism>
<dbReference type="EMBL" id="KK198756">
    <property type="protein sequence ID" value="KCW76582.1"/>
    <property type="molecule type" value="Genomic_DNA"/>
</dbReference>
<evidence type="ECO:0000256" key="1">
    <source>
        <dbReference type="ARBA" id="ARBA00004123"/>
    </source>
</evidence>
<comment type="subcellular location">
    <subcellularLocation>
        <location evidence="1">Nucleus</location>
    </subcellularLocation>
</comment>
<dbReference type="Gramene" id="KCW76582">
    <property type="protein sequence ID" value="KCW76582"/>
    <property type="gene ID" value="EUGRSUZ_D00971"/>
</dbReference>
<dbReference type="AlphaFoldDB" id="A0A059CDY5"/>
<accession>A0A059CDY5</accession>
<keyword evidence="6" id="KW-0539">Nucleus</keyword>
<dbReference type="PANTHER" id="PTHR13421">
    <property type="entry name" value="SNRNA-ACTIVATING PROTEIN COMPLEX SUBUNIT 3"/>
    <property type="match status" value="1"/>
</dbReference>
<evidence type="ECO:0008006" key="9">
    <source>
        <dbReference type="Google" id="ProtNLM"/>
    </source>
</evidence>
<dbReference type="Pfam" id="PF12251">
    <property type="entry name" value="SNAPC3"/>
    <property type="match status" value="1"/>
</dbReference>
<evidence type="ECO:0000256" key="2">
    <source>
        <dbReference type="ARBA" id="ARBA00010410"/>
    </source>
</evidence>
<dbReference type="PANTHER" id="PTHR13421:SF16">
    <property type="entry name" value="SNRNA-ACTIVATING PROTEIN COMPLEX SUBUNIT 3"/>
    <property type="match status" value="1"/>
</dbReference>
<reference evidence="8" key="1">
    <citation type="submission" date="2013-07" db="EMBL/GenBank/DDBJ databases">
        <title>The genome of Eucalyptus grandis.</title>
        <authorList>
            <person name="Schmutz J."/>
            <person name="Hayes R."/>
            <person name="Myburg A."/>
            <person name="Tuskan G."/>
            <person name="Grattapaglia D."/>
            <person name="Rokhsar D.S."/>
        </authorList>
    </citation>
    <scope>NUCLEOTIDE SEQUENCE</scope>
    <source>
        <tissue evidence="8">Leaf extractions</tissue>
    </source>
</reference>
<proteinExistence type="inferred from homology"/>
<feature type="region of interest" description="Disordered" evidence="7">
    <location>
        <begin position="1"/>
        <end position="88"/>
    </location>
</feature>